<evidence type="ECO:0000313" key="1">
    <source>
        <dbReference type="EMBL" id="KKN20856.1"/>
    </source>
</evidence>
<name>A0A0F9R6E0_9ZZZZ</name>
<accession>A0A0F9R6E0</accession>
<comment type="caution">
    <text evidence="1">The sequence shown here is derived from an EMBL/GenBank/DDBJ whole genome shotgun (WGS) entry which is preliminary data.</text>
</comment>
<reference evidence="1" key="1">
    <citation type="journal article" date="2015" name="Nature">
        <title>Complex archaea that bridge the gap between prokaryotes and eukaryotes.</title>
        <authorList>
            <person name="Spang A."/>
            <person name="Saw J.H."/>
            <person name="Jorgensen S.L."/>
            <person name="Zaremba-Niedzwiedzka K."/>
            <person name="Martijn J."/>
            <person name="Lind A.E."/>
            <person name="van Eijk R."/>
            <person name="Schleper C."/>
            <person name="Guy L."/>
            <person name="Ettema T.J."/>
        </authorList>
    </citation>
    <scope>NUCLEOTIDE SEQUENCE</scope>
</reference>
<protein>
    <submittedName>
        <fullName evidence="1">Uncharacterized protein</fullName>
    </submittedName>
</protein>
<organism evidence="1">
    <name type="scientific">marine sediment metagenome</name>
    <dbReference type="NCBI Taxonomy" id="412755"/>
    <lineage>
        <taxon>unclassified sequences</taxon>
        <taxon>metagenomes</taxon>
        <taxon>ecological metagenomes</taxon>
    </lineage>
</organism>
<proteinExistence type="predicted"/>
<dbReference type="EMBL" id="LAZR01003202">
    <property type="protein sequence ID" value="KKN20856.1"/>
    <property type="molecule type" value="Genomic_DNA"/>
</dbReference>
<gene>
    <name evidence="1" type="ORF">LCGC14_0931360</name>
</gene>
<sequence length="119" mass="14437">MDFSLRMYYQLMKPYSDGERLVIKKLCSELYQVNLEDFLPKDEKKAFLELENKITHEDLQLMLTDQEKTKKLQKSQKQIAKMNKDLKYIKEIWDLRTNTAYHLAFHDELFNVRLKKVMT</sequence>
<dbReference type="AlphaFoldDB" id="A0A0F9R6E0"/>